<evidence type="ECO:0000256" key="8">
    <source>
        <dbReference type="RuleBase" id="RU004327"/>
    </source>
</evidence>
<dbReference type="InterPro" id="IPR005841">
    <property type="entry name" value="Alpha-D-phosphohexomutase_SF"/>
</dbReference>
<evidence type="ECO:0000259" key="9">
    <source>
        <dbReference type="Pfam" id="PF00408"/>
    </source>
</evidence>
<protein>
    <recommendedName>
        <fullName evidence="6 8">Phosphoglucosamine mutase</fullName>
        <ecNumber evidence="6 8">5.4.2.10</ecNumber>
    </recommendedName>
</protein>
<evidence type="ECO:0000259" key="10">
    <source>
        <dbReference type="Pfam" id="PF02878"/>
    </source>
</evidence>
<dbReference type="FunFam" id="3.40.120.10:FF:000003">
    <property type="entry name" value="Phosphoglucosamine mutase"/>
    <property type="match status" value="1"/>
</dbReference>
<dbReference type="EC" id="5.4.2.10" evidence="6 8"/>
<evidence type="ECO:0000256" key="5">
    <source>
        <dbReference type="ARBA" id="ARBA00023235"/>
    </source>
</evidence>
<feature type="modified residue" description="Phosphoserine" evidence="6">
    <location>
        <position position="110"/>
    </location>
</feature>
<dbReference type="GO" id="GO:0005975">
    <property type="term" value="P:carbohydrate metabolic process"/>
    <property type="evidence" value="ECO:0007669"/>
    <property type="project" value="InterPro"/>
</dbReference>
<dbReference type="InterPro" id="IPR005843">
    <property type="entry name" value="A-D-PHexomutase_C"/>
</dbReference>
<dbReference type="NCBIfam" id="TIGR01455">
    <property type="entry name" value="glmM"/>
    <property type="match status" value="1"/>
</dbReference>
<comment type="cofactor">
    <cofactor evidence="6">
        <name>Mg(2+)</name>
        <dbReference type="ChEBI" id="CHEBI:18420"/>
    </cofactor>
    <text evidence="6">Binds 1 Mg(2+) ion per subunit.</text>
</comment>
<dbReference type="InterPro" id="IPR016066">
    <property type="entry name" value="A-D-PHexomutase_CS"/>
</dbReference>
<dbReference type="SUPFAM" id="SSF55957">
    <property type="entry name" value="Phosphoglucomutase, C-terminal domain"/>
    <property type="match status" value="1"/>
</dbReference>
<reference evidence="13 14" key="1">
    <citation type="submission" date="2018-10" db="EMBL/GenBank/DDBJ databases">
        <title>An updated phylogeny of the Alphaproteobacteria reveals that the parasitic Rickettsiales and Holosporales have independent origins.</title>
        <authorList>
            <person name="Munoz-Gomez S.A."/>
            <person name="Hess S."/>
            <person name="Burger G."/>
            <person name="Lang B.F."/>
            <person name="Susko E."/>
            <person name="Slamovits C.H."/>
            <person name="Roger A.J."/>
        </authorList>
    </citation>
    <scope>NUCLEOTIDE SEQUENCE [LARGE SCALE GENOMIC DNA]</scope>
    <source>
        <strain evidence="13">HOLO01</strain>
    </source>
</reference>
<dbReference type="GO" id="GO:0004615">
    <property type="term" value="F:phosphomannomutase activity"/>
    <property type="evidence" value="ECO:0007669"/>
    <property type="project" value="TreeGrafter"/>
</dbReference>
<comment type="catalytic activity">
    <reaction evidence="6 8">
        <text>alpha-D-glucosamine 1-phosphate = D-glucosamine 6-phosphate</text>
        <dbReference type="Rhea" id="RHEA:23424"/>
        <dbReference type="ChEBI" id="CHEBI:58516"/>
        <dbReference type="ChEBI" id="CHEBI:58725"/>
        <dbReference type="EC" id="5.4.2.10"/>
    </reaction>
</comment>
<evidence type="ECO:0000259" key="11">
    <source>
        <dbReference type="Pfam" id="PF02879"/>
    </source>
</evidence>
<keyword evidence="14" id="KW-1185">Reference proteome</keyword>
<evidence type="ECO:0000256" key="7">
    <source>
        <dbReference type="RuleBase" id="RU004326"/>
    </source>
</evidence>
<dbReference type="HAMAP" id="MF_01554_B">
    <property type="entry name" value="GlmM_B"/>
    <property type="match status" value="1"/>
</dbReference>
<gene>
    <name evidence="6" type="primary">glmM</name>
    <name evidence="13" type="ORF">EQU50_07300</name>
</gene>
<dbReference type="Pfam" id="PF02880">
    <property type="entry name" value="PGM_PMM_III"/>
    <property type="match status" value="1"/>
</dbReference>
<comment type="function">
    <text evidence="6 8">Catalyzes the conversion of glucosamine-6-phosphate to glucosamine-1-phosphate.</text>
</comment>
<evidence type="ECO:0000256" key="4">
    <source>
        <dbReference type="ARBA" id="ARBA00022842"/>
    </source>
</evidence>
<dbReference type="InterPro" id="IPR005845">
    <property type="entry name" value="A-D-PHexomutase_a/b/a-II"/>
</dbReference>
<dbReference type="GO" id="GO:0006048">
    <property type="term" value="P:UDP-N-acetylglucosamine biosynthetic process"/>
    <property type="evidence" value="ECO:0007669"/>
    <property type="project" value="TreeGrafter"/>
</dbReference>
<dbReference type="GO" id="GO:0009252">
    <property type="term" value="P:peptidoglycan biosynthetic process"/>
    <property type="evidence" value="ECO:0007669"/>
    <property type="project" value="TreeGrafter"/>
</dbReference>
<dbReference type="GO" id="GO:0005829">
    <property type="term" value="C:cytosol"/>
    <property type="evidence" value="ECO:0007669"/>
    <property type="project" value="TreeGrafter"/>
</dbReference>
<feature type="domain" description="Alpha-D-phosphohexomutase alpha/beta/alpha" evidence="12">
    <location>
        <begin position="266"/>
        <end position="375"/>
    </location>
</feature>
<feature type="binding site" evidence="6">
    <location>
        <position position="249"/>
    </location>
    <ligand>
        <name>Mg(2+)</name>
        <dbReference type="ChEBI" id="CHEBI:18420"/>
    </ligand>
</feature>
<proteinExistence type="inferred from homology"/>
<dbReference type="Pfam" id="PF00408">
    <property type="entry name" value="PGM_PMM_IV"/>
    <property type="match status" value="1"/>
</dbReference>
<feature type="binding site" evidence="6">
    <location>
        <position position="253"/>
    </location>
    <ligand>
        <name>Mg(2+)</name>
        <dbReference type="ChEBI" id="CHEBI:18420"/>
    </ligand>
</feature>
<dbReference type="Pfam" id="PF02879">
    <property type="entry name" value="PGM_PMM_II"/>
    <property type="match status" value="1"/>
</dbReference>
<keyword evidence="2 6" id="KW-0597">Phosphoprotein</keyword>
<feature type="domain" description="Alpha-D-phosphohexomutase alpha/beta/alpha" evidence="10">
    <location>
        <begin position="6"/>
        <end position="142"/>
    </location>
</feature>
<evidence type="ECO:0000259" key="12">
    <source>
        <dbReference type="Pfam" id="PF02880"/>
    </source>
</evidence>
<dbReference type="PANTHER" id="PTHR42946:SF1">
    <property type="entry name" value="PHOSPHOGLUCOMUTASE (ALPHA-D-GLUCOSE-1,6-BISPHOSPHATE-DEPENDENT)"/>
    <property type="match status" value="1"/>
</dbReference>
<dbReference type="SUPFAM" id="SSF53738">
    <property type="entry name" value="Phosphoglucomutase, first 3 domains"/>
    <property type="match status" value="3"/>
</dbReference>
<evidence type="ECO:0000313" key="13">
    <source>
        <dbReference type="EMBL" id="RZI45375.1"/>
    </source>
</evidence>
<dbReference type="InterPro" id="IPR006352">
    <property type="entry name" value="GlmM_bact"/>
</dbReference>
<evidence type="ECO:0000256" key="1">
    <source>
        <dbReference type="ARBA" id="ARBA00010231"/>
    </source>
</evidence>
<evidence type="ECO:0000256" key="2">
    <source>
        <dbReference type="ARBA" id="ARBA00022553"/>
    </source>
</evidence>
<dbReference type="PRINTS" id="PR00509">
    <property type="entry name" value="PGMPMM"/>
</dbReference>
<evidence type="ECO:0000313" key="14">
    <source>
        <dbReference type="Proteomes" id="UP000293550"/>
    </source>
</evidence>
<dbReference type="AlphaFoldDB" id="A0A4Q7DH59"/>
<dbReference type="FunFam" id="3.40.120.10:FF:000001">
    <property type="entry name" value="Phosphoglucosamine mutase"/>
    <property type="match status" value="1"/>
</dbReference>
<dbReference type="EMBL" id="SCFB01000015">
    <property type="protein sequence ID" value="RZI45375.1"/>
    <property type="molecule type" value="Genomic_DNA"/>
</dbReference>
<comment type="similarity">
    <text evidence="1 6 7">Belongs to the phosphohexose mutase family.</text>
</comment>
<dbReference type="Pfam" id="PF02878">
    <property type="entry name" value="PGM_PMM_I"/>
    <property type="match status" value="1"/>
</dbReference>
<dbReference type="PROSITE" id="PS00710">
    <property type="entry name" value="PGM_PMM"/>
    <property type="match status" value="1"/>
</dbReference>
<feature type="domain" description="Alpha-D-phosphohexomutase alpha/beta/alpha" evidence="11">
    <location>
        <begin position="165"/>
        <end position="262"/>
    </location>
</feature>
<dbReference type="InterPro" id="IPR050060">
    <property type="entry name" value="Phosphoglucosamine_mutase"/>
</dbReference>
<dbReference type="PANTHER" id="PTHR42946">
    <property type="entry name" value="PHOSPHOHEXOSE MUTASE"/>
    <property type="match status" value="1"/>
</dbReference>
<dbReference type="Gene3D" id="3.40.120.10">
    <property type="entry name" value="Alpha-D-Glucose-1,6-Bisphosphate, subunit A, domain 3"/>
    <property type="match status" value="3"/>
</dbReference>
<dbReference type="InterPro" id="IPR016055">
    <property type="entry name" value="A-D-PHexomutase_a/b/a-I/II/III"/>
</dbReference>
<feature type="active site" description="Phosphoserine intermediate" evidence="6">
    <location>
        <position position="110"/>
    </location>
</feature>
<feature type="binding site" evidence="6">
    <location>
        <position position="251"/>
    </location>
    <ligand>
        <name>Mg(2+)</name>
        <dbReference type="ChEBI" id="CHEBI:18420"/>
    </ligand>
</feature>
<keyword evidence="4 6" id="KW-0460">Magnesium</keyword>
<dbReference type="NCBIfam" id="NF008139">
    <property type="entry name" value="PRK10887.1"/>
    <property type="match status" value="1"/>
</dbReference>
<dbReference type="Proteomes" id="UP000293550">
    <property type="component" value="Unassembled WGS sequence"/>
</dbReference>
<dbReference type="InterPro" id="IPR005844">
    <property type="entry name" value="A-D-PHexomutase_a/b/a-I"/>
</dbReference>
<feature type="binding site" description="via phosphate group" evidence="6">
    <location>
        <position position="110"/>
    </location>
    <ligand>
        <name>Mg(2+)</name>
        <dbReference type="ChEBI" id="CHEBI:18420"/>
    </ligand>
</feature>
<comment type="PTM">
    <text evidence="6">Activated by phosphorylation.</text>
</comment>
<dbReference type="OrthoDB" id="9803322at2"/>
<dbReference type="GO" id="GO:0000287">
    <property type="term" value="F:magnesium ion binding"/>
    <property type="evidence" value="ECO:0007669"/>
    <property type="project" value="UniProtKB-UniRule"/>
</dbReference>
<dbReference type="Gene3D" id="3.30.310.50">
    <property type="entry name" value="Alpha-D-phosphohexomutase, C-terminal domain"/>
    <property type="match status" value="1"/>
</dbReference>
<dbReference type="InterPro" id="IPR036900">
    <property type="entry name" value="A-D-PHexomutase_C_sf"/>
</dbReference>
<evidence type="ECO:0000256" key="3">
    <source>
        <dbReference type="ARBA" id="ARBA00022723"/>
    </source>
</evidence>
<keyword evidence="3 6" id="KW-0479">Metal-binding</keyword>
<name>A0A4Q7DH59_9PROT</name>
<evidence type="ECO:0000256" key="6">
    <source>
        <dbReference type="HAMAP-Rule" id="MF_01554"/>
    </source>
</evidence>
<keyword evidence="5 6" id="KW-0413">Isomerase</keyword>
<comment type="caution">
    <text evidence="13">The sequence shown here is derived from an EMBL/GenBank/DDBJ whole genome shotgun (WGS) entry which is preliminary data.</text>
</comment>
<feature type="domain" description="Alpha-D-phosphohexomutase C-terminal" evidence="9">
    <location>
        <begin position="394"/>
        <end position="446"/>
    </location>
</feature>
<organism evidence="13 14">
    <name type="scientific">Candidatus Finniella inopinata</name>
    <dbReference type="NCBI Taxonomy" id="1696036"/>
    <lineage>
        <taxon>Bacteria</taxon>
        <taxon>Pseudomonadati</taxon>
        <taxon>Pseudomonadota</taxon>
        <taxon>Alphaproteobacteria</taxon>
        <taxon>Holosporales</taxon>
        <taxon>Candidatus Paracaedibacteraceae</taxon>
        <taxon>Candidatus Finniella</taxon>
    </lineage>
</organism>
<dbReference type="CDD" id="cd05802">
    <property type="entry name" value="GlmM"/>
    <property type="match status" value="1"/>
</dbReference>
<dbReference type="InterPro" id="IPR005846">
    <property type="entry name" value="A-D-PHexomutase_a/b/a-III"/>
</dbReference>
<sequence>MQTTQILFGTDGVRGPANSGPMAPDCILKLATAAAHHGMKKYFASHGDHRFTIVIGKDTRLSGYMVESSLVAGFVSMGADVILLGPLPTPAVAMLTRSLRAQMGVMISASHNPFQDNGIKFFGPDGCKINRSDEETIEQLTTGKIPLANCLKIGRAKRLDDAAGRYIEFAKATFPRGQRLDGLKIVVDCAHGATYKVAPKVLWELGADVIPVGIEPNGENINLDCGATSPALLQQTVLSHQADLGIALDGDGDRLLMVDEHGHILDGDQLLGLIATLWLEIGLLRGNGIVGTVMSNLGLESYLHSKGLTLHRSSVGDRFVLEKMCTEDCNVGGEQSGHIILKDYVTTGDGLIAALQVLSLLKNTGQRISEIAHVFQPVPQILKNIRTTYPINLQSKSIQQAISYAEKQLHPHGRLLVRPSGTEPLLRIMAQGNDKPLLDKVIEDLIAAIQPVEKVA</sequence>
<accession>A0A4Q7DH59</accession>
<dbReference type="GO" id="GO:0008966">
    <property type="term" value="F:phosphoglucosamine mutase activity"/>
    <property type="evidence" value="ECO:0007669"/>
    <property type="project" value="UniProtKB-UniRule"/>
</dbReference>